<feature type="domain" description="Fibronectin type-I" evidence="12">
    <location>
        <begin position="2030"/>
        <end position="2070"/>
    </location>
</feature>
<dbReference type="PROSITE" id="PS51091">
    <property type="entry name" value="FN1_2"/>
    <property type="match status" value="10"/>
</dbReference>
<feature type="domain" description="Fibronectin type-I" evidence="12">
    <location>
        <begin position="1941"/>
        <end position="1985"/>
    </location>
</feature>
<keyword evidence="15" id="KW-1185">Reference proteome</keyword>
<feature type="domain" description="Fibronectin type-I" evidence="12">
    <location>
        <begin position="1986"/>
        <end position="2028"/>
    </location>
</feature>
<dbReference type="PANTHER" id="PTHR46708">
    <property type="entry name" value="TENASCIN"/>
    <property type="match status" value="1"/>
</dbReference>
<evidence type="ECO:0000256" key="7">
    <source>
        <dbReference type="ARBA" id="ARBA00023157"/>
    </source>
</evidence>
<dbReference type="CDD" id="cd00061">
    <property type="entry name" value="FN1"/>
    <property type="match status" value="6"/>
</dbReference>
<feature type="domain" description="Fibronectin type-III" evidence="11">
    <location>
        <begin position="1585"/>
        <end position="1675"/>
    </location>
</feature>
<evidence type="ECO:0000256" key="1">
    <source>
        <dbReference type="ARBA" id="ARBA00020368"/>
    </source>
</evidence>
<dbReference type="CDD" id="cd00062">
    <property type="entry name" value="FN2"/>
    <property type="match status" value="2"/>
</dbReference>
<dbReference type="GO" id="GO:0008360">
    <property type="term" value="P:regulation of cell shape"/>
    <property type="evidence" value="ECO:0007669"/>
    <property type="project" value="UniProtKB-KW"/>
</dbReference>
<feature type="domain" description="Fibronectin type-I" evidence="12">
    <location>
        <begin position="120"/>
        <end position="163"/>
    </location>
</feature>
<keyword evidence="2" id="KW-0011">Acute phase</keyword>
<reference evidence="14" key="1">
    <citation type="submission" date="2025-08" db="UniProtKB">
        <authorList>
            <consortium name="Ensembl"/>
        </authorList>
    </citation>
    <scope>IDENTIFICATION</scope>
</reference>
<dbReference type="GO" id="GO:0007160">
    <property type="term" value="P:cell-matrix adhesion"/>
    <property type="evidence" value="ECO:0007669"/>
    <property type="project" value="TreeGrafter"/>
</dbReference>
<dbReference type="Gene3D" id="2.10.70.10">
    <property type="entry name" value="Complement Module, domain 1"/>
    <property type="match status" value="11"/>
</dbReference>
<evidence type="ECO:0000256" key="2">
    <source>
        <dbReference type="ARBA" id="ARBA00022486"/>
    </source>
</evidence>
<dbReference type="CDD" id="cd00063">
    <property type="entry name" value="FN3"/>
    <property type="match status" value="12"/>
</dbReference>
<evidence type="ECO:0000259" key="12">
    <source>
        <dbReference type="PROSITE" id="PS51091"/>
    </source>
</evidence>
<accession>A0A8C4NAG0</accession>
<feature type="disulfide bond" evidence="9">
    <location>
        <begin position="345"/>
        <end position="372"/>
    </location>
</feature>
<dbReference type="PROSITE" id="PS01253">
    <property type="entry name" value="FN1_1"/>
    <property type="match status" value="3"/>
</dbReference>
<feature type="domain" description="Fibronectin type-III" evidence="11">
    <location>
        <begin position="1241"/>
        <end position="1327"/>
    </location>
</feature>
<dbReference type="PANTHER" id="PTHR46708:SF8">
    <property type="entry name" value="FIBRONECTIN"/>
    <property type="match status" value="1"/>
</dbReference>
<keyword evidence="4" id="KW-0677">Repeat</keyword>
<feature type="domain" description="Fibronectin type-III" evidence="11">
    <location>
        <begin position="1148"/>
        <end position="1240"/>
    </location>
</feature>
<evidence type="ECO:0000259" key="13">
    <source>
        <dbReference type="PROSITE" id="PS51092"/>
    </source>
</evidence>
<dbReference type="PRINTS" id="PR00013">
    <property type="entry name" value="FNTYPEII"/>
</dbReference>
<proteinExistence type="predicted"/>
<dbReference type="PROSITE" id="PS51092">
    <property type="entry name" value="FN2_2"/>
    <property type="match status" value="2"/>
</dbReference>
<keyword evidence="3" id="KW-0358">Heparin-binding</keyword>
<feature type="domain" description="Fibronectin type-III" evidence="11">
    <location>
        <begin position="1056"/>
        <end position="1147"/>
    </location>
</feature>
<feature type="domain" description="Fibronectin type-III" evidence="11">
    <location>
        <begin position="792"/>
        <end position="885"/>
    </location>
</feature>
<sequence length="2116" mass="235628">MPKPWLLGFLNDPVWELNLCMCMHVCVCPTDNCKAGEREYFIGQQWRHVYRGQTLLCQCYGGDRGWTCEASPQTAESCFDQYTGERHAVGDTWERPKDDMIWDCTCLGEGRGRISCTVANRCHDDGQSYKIGDKWRKPHEMGRYMLECVCLGYNRGEWNCAPLSGSQERCYDSTSRTTHNVGDKWEKPHQRWMIVDCTCLGEGQGRISCTSRNRCNDKLIQRSFKIGDRWSRVDSHGHLLNCLCIGNNQGEMTCERQSSAVIAHVQTSIQTSVYETTVQCESESGIVFVSGQKWIKTRSDWRFLCSCQASGVTCRPLVAQTHNGNSDGAPCMFPFIFKGQTYNTCTLAGRSDGQYWCSTTADFSVDQNYSFCKEDEGKTCWFVKDLGGNSNGAICHFPYLLNGVEHFTCTDETSEDGMAWCGTTSNFDVDKKYGYCPLNADEICIVGKKQRHVGDLWDEFDELGNKKRCTCIGKGRGKISCTLSSQNSDQCQVDEKIYYVNQSFFKHHKEGHMMNCTCLGQTRGLWKCDAMDQCQDKNTQKFYQIGESWSRILQGTQYLCMCHGLGVGEWTCNPQTATGESLVFVTDASQANSHPIQWDAGNLPHVTGYILKWKPKGVEGGWSEVVVPAGTNTYTIKQLRAGVTYEGQLITLLAHGTREVTRFEFTTSLITRHGGEMIPTLTPLVVRSEMVTEITSSSFVVSWVSASTSSSGFRVEYELSEEGAETQHLGSITFGPIGESAISEITLPKEVTLVKLQGLQPSVVYNISIMALVEDQESAPLFIEQATKRSEPPTNLQFVAVTDSRIVVMWEAPKVEHSGFRVVIQPKNVPHGPHPLELPLTQQTFTEIDHLQPGTTYRFEIYAVYHVAGQESPPLIGEQTTTLDQPINLRLMDATQSAATVTWTAPKAPLTHYHLTCGPTLGGQPKTYTVAPDATQYTVRDLESDVEYSLILSAMQNLQRSQPAVLTFSTRKCFAKPSNTVYILCVTKLLFIFGVIVQSTHPYHGQKIQEKTSKSGYIIIDGLNPGEEYTVTISVFLNGQEVQEPTIHKLTTSLQPPRDIQVVINSQTGVPTLTWKGVPGVTGYRVQGVPIPGQSGETEERVVGPEQGFSLLDRLTPGVEYLISVLAFKGDEEESLPISTVVTTVIPPPTDLSFSAVSTESFHISWKPPHGVDVEAYSIRFAPLRDVTNWSQVTITDKNHRAEIHGLTPGKEYLVSVHSMIGQHESVALSGTQKTDIDPPTNMVFSNVKDSTFTVHWESPRAPITGYRALYSVETLGPLREELLPSDQNFITFTELYPSTEYTVSVFAVADDRESWPLTGKQLTKTSGPTDLVFSEKTPTSFIVSWNPPPISVRHYRLNYKETGSQRRPSELSIPSGRNSAVIRGLLPGREYRVALHSVTSRGDNPTISKPLLGIEKTDVDTPKHLEFTNVGQDSFTLTWKAPQGPLTGYRVKYYAFDDDVLELSPAPQRHEQTAVLTGLQLGTEYTVAVSALYGPIESKPAVGTQATVIPPPTFLQFPEVTPTSITVQWPPGAPSLSLSGYRVVLTPKGPDASTKYNVLVYALKGEQSSEPVEDVISTMDNIQPPRKLKVMNVTDNSIKISWHARKNPSISFLITAKPTMGLGLMEKTTGPDSRLYTIEGLEPGTDYIIKVYSIVGSAKSPPAEVIAKTAIDAPTDLQLESATTRTISLSWKPPLAHITGYRVFYSSPRRHRQRLSPSPGPFENQITLHSKYQCSILNHQSTKMPEDEGQVCFTAKTVFFTVDRRYQPRRQPNRFSAKVPHIGQIEQFHLLPSLAPPSPGHYQMKHNPRFQIREMAAPRYGNINTPARDAAVNPHQAVHTGAFQSTPQQVVWAPGAEATLKPPTISWSTLPDATEYIVSCFPLSGIGSSLELRFPAKTTSATLTGLVKGLQYSVVVEAIKGGARYRIHEEVLKTPGAHEDFCLDTITHTYYAVGQDWERLSHRGLLLYCRCLGYGHGHYRCDSSRWCHDNGKNYNEGDKWDRPAENGQMQSCICLGRGIGEYKCEAHHASCYDEGHMYEAGEQWQKMYRGDLCSCTCLGGQQGWHCEDCHAVVEDVVPDTRHHEKSQPRTIHLDVVIFQVTLNIHCTSVLPLMVY</sequence>
<dbReference type="Pfam" id="PF00040">
    <property type="entry name" value="fn2"/>
    <property type="match status" value="2"/>
</dbReference>
<dbReference type="GO" id="GO:0005201">
    <property type="term" value="F:extracellular matrix structural constituent"/>
    <property type="evidence" value="ECO:0007669"/>
    <property type="project" value="TreeGrafter"/>
</dbReference>
<dbReference type="GO" id="GO:0005178">
    <property type="term" value="F:integrin binding"/>
    <property type="evidence" value="ECO:0007669"/>
    <property type="project" value="TreeGrafter"/>
</dbReference>
<dbReference type="Gene3D" id="2.10.10.10">
    <property type="entry name" value="Fibronectin, type II, collagen-binding"/>
    <property type="match status" value="2"/>
</dbReference>
<feature type="domain" description="Fibronectin type-III" evidence="11">
    <location>
        <begin position="1328"/>
        <end position="1421"/>
    </location>
</feature>
<feature type="domain" description="Fibronectin type-I" evidence="12">
    <location>
        <begin position="213"/>
        <end position="257"/>
    </location>
</feature>
<dbReference type="GO" id="GO:0006953">
    <property type="term" value="P:acute-phase response"/>
    <property type="evidence" value="ECO:0007669"/>
    <property type="project" value="UniProtKB-KW"/>
</dbReference>
<dbReference type="SMART" id="SM00059">
    <property type="entry name" value="FN2"/>
    <property type="match status" value="2"/>
</dbReference>
<dbReference type="Pfam" id="PF00039">
    <property type="entry name" value="fn1"/>
    <property type="match status" value="8"/>
</dbReference>
<dbReference type="InterPro" id="IPR036943">
    <property type="entry name" value="FN_type2_sf"/>
</dbReference>
<dbReference type="Proteomes" id="UP000694388">
    <property type="component" value="Unplaced"/>
</dbReference>
<feature type="domain" description="Fibronectin type-II" evidence="13">
    <location>
        <begin position="326"/>
        <end position="374"/>
    </location>
</feature>
<reference evidence="14" key="2">
    <citation type="submission" date="2025-09" db="UniProtKB">
        <authorList>
            <consortium name="Ensembl"/>
        </authorList>
    </citation>
    <scope>IDENTIFICATION</scope>
</reference>
<feature type="domain" description="Fibronectin type-I" evidence="12">
    <location>
        <begin position="489"/>
        <end position="531"/>
    </location>
</feature>
<dbReference type="OMA" id="GHCITDS"/>
<evidence type="ECO:0000256" key="10">
    <source>
        <dbReference type="SAM" id="SignalP"/>
    </source>
</evidence>
<feature type="domain" description="Fibronectin type-III" evidence="11">
    <location>
        <begin position="682"/>
        <end position="791"/>
    </location>
</feature>
<protein>
    <recommendedName>
        <fullName evidence="1">Fibronectin</fullName>
    </recommendedName>
</protein>
<evidence type="ECO:0000256" key="5">
    <source>
        <dbReference type="ARBA" id="ARBA00022889"/>
    </source>
</evidence>
<feature type="domain" description="Fibronectin type-I" evidence="12">
    <location>
        <begin position="532"/>
        <end position="575"/>
    </location>
</feature>
<dbReference type="InterPro" id="IPR050991">
    <property type="entry name" value="ECM_Regulatory_Proteins"/>
</dbReference>
<feature type="disulfide bond" evidence="9">
    <location>
        <begin position="395"/>
        <end position="421"/>
    </location>
</feature>
<keyword evidence="5" id="KW-0130">Cell adhesion</keyword>
<evidence type="ECO:0000256" key="8">
    <source>
        <dbReference type="ARBA" id="ARBA00023180"/>
    </source>
</evidence>
<dbReference type="SUPFAM" id="SSF49265">
    <property type="entry name" value="Fibronectin type III"/>
    <property type="match status" value="8"/>
</dbReference>
<organism evidence="14 15">
    <name type="scientific">Eptatretus burgeri</name>
    <name type="common">Inshore hagfish</name>
    <dbReference type="NCBI Taxonomy" id="7764"/>
    <lineage>
        <taxon>Eukaryota</taxon>
        <taxon>Metazoa</taxon>
        <taxon>Chordata</taxon>
        <taxon>Craniata</taxon>
        <taxon>Vertebrata</taxon>
        <taxon>Cyclostomata</taxon>
        <taxon>Myxini</taxon>
        <taxon>Myxiniformes</taxon>
        <taxon>Myxinidae</taxon>
        <taxon>Eptatretinae</taxon>
        <taxon>Eptatretus</taxon>
    </lineage>
</organism>
<keyword evidence="6" id="KW-0133">Cell shape</keyword>
<feature type="domain" description="Fibronectin type-I" evidence="12">
    <location>
        <begin position="168"/>
        <end position="212"/>
    </location>
</feature>
<dbReference type="SUPFAM" id="SSF57603">
    <property type="entry name" value="FnI-like domain"/>
    <property type="match status" value="11"/>
</dbReference>
<dbReference type="PROSITE" id="PS00023">
    <property type="entry name" value="FN2_1"/>
    <property type="match status" value="1"/>
</dbReference>
<dbReference type="SMART" id="SM00060">
    <property type="entry name" value="FN3"/>
    <property type="match status" value="12"/>
</dbReference>
<dbReference type="SMART" id="SM00058">
    <property type="entry name" value="FN1"/>
    <property type="match status" value="12"/>
</dbReference>
<dbReference type="Pfam" id="PF00041">
    <property type="entry name" value="fn3"/>
    <property type="match status" value="9"/>
</dbReference>
<dbReference type="GO" id="GO:0007044">
    <property type="term" value="P:cell-substrate junction assembly"/>
    <property type="evidence" value="ECO:0007669"/>
    <property type="project" value="TreeGrafter"/>
</dbReference>
<dbReference type="GO" id="GO:0005615">
    <property type="term" value="C:extracellular space"/>
    <property type="evidence" value="ECO:0007669"/>
    <property type="project" value="UniProtKB-ARBA"/>
</dbReference>
<dbReference type="Gene3D" id="2.60.40.10">
    <property type="entry name" value="Immunoglobulins"/>
    <property type="match status" value="12"/>
</dbReference>
<feature type="chain" id="PRO_5046413830" description="Fibronectin" evidence="10">
    <location>
        <begin position="17"/>
        <end position="2116"/>
    </location>
</feature>
<feature type="domain" description="Fibronectin type-II" evidence="13">
    <location>
        <begin position="390"/>
        <end position="438"/>
    </location>
</feature>
<feature type="domain" description="Fibronectin type-III" evidence="11">
    <location>
        <begin position="886"/>
        <end position="978"/>
    </location>
</feature>
<dbReference type="GO" id="GO:0008201">
    <property type="term" value="F:heparin binding"/>
    <property type="evidence" value="ECO:0007669"/>
    <property type="project" value="UniProtKB-KW"/>
</dbReference>
<keyword evidence="10" id="KW-0732">Signal</keyword>
<dbReference type="InterPro" id="IPR000562">
    <property type="entry name" value="FN_type2_dom"/>
</dbReference>
<evidence type="ECO:0000313" key="14">
    <source>
        <dbReference type="Ensembl" id="ENSEBUP00000001411.1"/>
    </source>
</evidence>
<dbReference type="InterPro" id="IPR036116">
    <property type="entry name" value="FN3_sf"/>
</dbReference>
<evidence type="ECO:0000256" key="3">
    <source>
        <dbReference type="ARBA" id="ARBA00022674"/>
    </source>
</evidence>
<feature type="domain" description="Fibronectin type-III" evidence="11">
    <location>
        <begin position="578"/>
        <end position="670"/>
    </location>
</feature>
<feature type="domain" description="Fibronectin type-I" evidence="12">
    <location>
        <begin position="442"/>
        <end position="484"/>
    </location>
</feature>
<dbReference type="InterPro" id="IPR013783">
    <property type="entry name" value="Ig-like_fold"/>
</dbReference>
<dbReference type="GeneTree" id="ENSGT00940000155126"/>
<dbReference type="GO" id="GO:0007399">
    <property type="term" value="P:nervous system development"/>
    <property type="evidence" value="ECO:0007669"/>
    <property type="project" value="TreeGrafter"/>
</dbReference>
<dbReference type="Ensembl" id="ENSEBUT00000001738.1">
    <property type="protein sequence ID" value="ENSEBUP00000001411.1"/>
    <property type="gene ID" value="ENSEBUG00000000894.1"/>
</dbReference>
<dbReference type="GO" id="GO:0043394">
    <property type="term" value="F:proteoglycan binding"/>
    <property type="evidence" value="ECO:0007669"/>
    <property type="project" value="TreeGrafter"/>
</dbReference>
<dbReference type="InterPro" id="IPR003961">
    <property type="entry name" value="FN3_dom"/>
</dbReference>
<evidence type="ECO:0000256" key="9">
    <source>
        <dbReference type="PROSITE-ProRule" id="PRU00479"/>
    </source>
</evidence>
<feature type="domain" description="Fibronectin type-I" evidence="12">
    <location>
        <begin position="76"/>
        <end position="119"/>
    </location>
</feature>
<dbReference type="GO" id="GO:0007507">
    <property type="term" value="P:heart development"/>
    <property type="evidence" value="ECO:0007669"/>
    <property type="project" value="TreeGrafter"/>
</dbReference>
<evidence type="ECO:0000259" key="11">
    <source>
        <dbReference type="PROSITE" id="PS50853"/>
    </source>
</evidence>
<evidence type="ECO:0000313" key="15">
    <source>
        <dbReference type="Proteomes" id="UP000694388"/>
    </source>
</evidence>
<keyword evidence="7 9" id="KW-1015">Disulfide bond</keyword>
<feature type="disulfide bond" evidence="9">
    <location>
        <begin position="409"/>
        <end position="436"/>
    </location>
</feature>
<keyword evidence="8" id="KW-0325">Glycoprotein</keyword>
<feature type="domain" description="Fibronectin type-III" evidence="11">
    <location>
        <begin position="1422"/>
        <end position="1513"/>
    </location>
</feature>
<name>A0A8C4NAG0_EPTBU</name>
<dbReference type="PROSITE" id="PS50853">
    <property type="entry name" value="FN3"/>
    <property type="match status" value="10"/>
</dbReference>
<feature type="disulfide bond" evidence="9">
    <location>
        <begin position="331"/>
        <end position="357"/>
    </location>
</feature>
<feature type="signal peptide" evidence="10">
    <location>
        <begin position="1"/>
        <end position="16"/>
    </location>
</feature>
<dbReference type="InterPro" id="IPR013806">
    <property type="entry name" value="Kringle-like"/>
</dbReference>
<evidence type="ECO:0000256" key="4">
    <source>
        <dbReference type="ARBA" id="ARBA00022737"/>
    </source>
</evidence>
<dbReference type="SUPFAM" id="SSF57440">
    <property type="entry name" value="Kringle-like"/>
    <property type="match status" value="2"/>
</dbReference>
<evidence type="ECO:0000256" key="6">
    <source>
        <dbReference type="ARBA" id="ARBA00022960"/>
    </source>
</evidence>
<dbReference type="InterPro" id="IPR000083">
    <property type="entry name" value="Fibronectin_type1"/>
</dbReference>